<evidence type="ECO:0000256" key="14">
    <source>
        <dbReference type="SAM" id="Coils"/>
    </source>
</evidence>
<keyword evidence="4" id="KW-0493">Microtubule</keyword>
<dbReference type="Pfam" id="PF12775">
    <property type="entry name" value="AAA_7"/>
    <property type="match status" value="1"/>
</dbReference>
<feature type="domain" description="Dynein heavy chain AAA module D4" evidence="19">
    <location>
        <begin position="4088"/>
        <end position="4241"/>
    </location>
</feature>
<dbReference type="InterPro" id="IPR035706">
    <property type="entry name" value="AAA_9"/>
</dbReference>
<dbReference type="Gene3D" id="1.20.920.20">
    <property type="match status" value="1"/>
</dbReference>
<feature type="domain" description="Dynein heavy chain ATP-binding dynein motor region" evidence="20">
    <location>
        <begin position="4629"/>
        <end position="4849"/>
    </location>
</feature>
<evidence type="ECO:0000313" key="25">
    <source>
        <dbReference type="Proteomes" id="UP000039865"/>
    </source>
</evidence>
<feature type="coiled-coil region" evidence="14">
    <location>
        <begin position="4288"/>
        <end position="4315"/>
    </location>
</feature>
<comment type="similarity">
    <text evidence="2">Belongs to the dynein heavy chain family.</text>
</comment>
<feature type="coiled-coil region" evidence="14">
    <location>
        <begin position="1522"/>
        <end position="1549"/>
    </location>
</feature>
<dbReference type="InterPro" id="IPR024317">
    <property type="entry name" value="Dynein_heavy_chain_D4_dom"/>
</dbReference>
<evidence type="ECO:0000256" key="4">
    <source>
        <dbReference type="ARBA" id="ARBA00022701"/>
    </source>
</evidence>
<keyword evidence="13" id="KW-0966">Cell projection</keyword>
<feature type="domain" description="Dynein heavy chain AAA lid" evidence="22">
    <location>
        <begin position="5430"/>
        <end position="5577"/>
    </location>
</feature>
<feature type="region of interest" description="Disordered" evidence="15">
    <location>
        <begin position="1"/>
        <end position="20"/>
    </location>
</feature>
<feature type="region of interest" description="Disordered" evidence="15">
    <location>
        <begin position="141"/>
        <end position="178"/>
    </location>
</feature>
<dbReference type="InterPro" id="IPR035699">
    <property type="entry name" value="AAA_6"/>
</dbReference>
<evidence type="ECO:0000259" key="19">
    <source>
        <dbReference type="Pfam" id="PF12780"/>
    </source>
</evidence>
<evidence type="ECO:0000256" key="8">
    <source>
        <dbReference type="ARBA" id="ARBA00023017"/>
    </source>
</evidence>
<feature type="region of interest" description="Disordered" evidence="15">
    <location>
        <begin position="243"/>
        <end position="265"/>
    </location>
</feature>
<evidence type="ECO:0000256" key="7">
    <source>
        <dbReference type="ARBA" id="ARBA00022840"/>
    </source>
</evidence>
<dbReference type="InterPro" id="IPR027417">
    <property type="entry name" value="P-loop_NTPase"/>
</dbReference>
<evidence type="ECO:0000256" key="6">
    <source>
        <dbReference type="ARBA" id="ARBA00022741"/>
    </source>
</evidence>
<gene>
    <name evidence="24" type="primary">Contig16548.g17627</name>
    <name evidence="24" type="ORF">STYLEM_6722</name>
</gene>
<dbReference type="Pfam" id="PF12780">
    <property type="entry name" value="AAA_8"/>
    <property type="match status" value="2"/>
</dbReference>
<evidence type="ECO:0000259" key="18">
    <source>
        <dbReference type="Pfam" id="PF12777"/>
    </source>
</evidence>
<dbReference type="InterPro" id="IPR042228">
    <property type="entry name" value="Dynein_linker_3"/>
</dbReference>
<dbReference type="Gene3D" id="1.20.58.1120">
    <property type="match status" value="1"/>
</dbReference>
<dbReference type="GO" id="GO:0051959">
    <property type="term" value="F:dynein light intermediate chain binding"/>
    <property type="evidence" value="ECO:0007669"/>
    <property type="project" value="InterPro"/>
</dbReference>
<keyword evidence="7" id="KW-0067">ATP-binding</keyword>
<dbReference type="GO" id="GO:0007018">
    <property type="term" value="P:microtubule-based movement"/>
    <property type="evidence" value="ECO:0007669"/>
    <property type="project" value="InterPro"/>
</dbReference>
<keyword evidence="11" id="KW-0505">Motor protein</keyword>
<evidence type="ECO:0000256" key="3">
    <source>
        <dbReference type="ARBA" id="ARBA00022490"/>
    </source>
</evidence>
<dbReference type="Gene3D" id="1.10.287.2620">
    <property type="match status" value="1"/>
</dbReference>
<reference evidence="24 25" key="1">
    <citation type="submission" date="2014-06" db="EMBL/GenBank/DDBJ databases">
        <authorList>
            <person name="Swart Estienne"/>
        </authorList>
    </citation>
    <scope>NUCLEOTIDE SEQUENCE [LARGE SCALE GENOMIC DNA]</scope>
    <source>
        <strain evidence="24 25">130c</strain>
    </source>
</reference>
<evidence type="ECO:0000256" key="9">
    <source>
        <dbReference type="ARBA" id="ARBA00023054"/>
    </source>
</evidence>
<name>A0A078A7A0_STYLE</name>
<dbReference type="GO" id="GO:0005930">
    <property type="term" value="C:axoneme"/>
    <property type="evidence" value="ECO:0007669"/>
    <property type="project" value="UniProtKB-SubCell"/>
</dbReference>
<dbReference type="Gene3D" id="6.10.140.1060">
    <property type="match status" value="1"/>
</dbReference>
<dbReference type="FunFam" id="3.40.50.300:FF:000049">
    <property type="entry name" value="Dynein, axonemal, heavy chain 5"/>
    <property type="match status" value="1"/>
</dbReference>
<dbReference type="Pfam" id="PF17857">
    <property type="entry name" value="AAA_lid_1"/>
    <property type="match status" value="1"/>
</dbReference>
<keyword evidence="6" id="KW-0547">Nucleotide-binding</keyword>
<dbReference type="Gene3D" id="1.20.140.100">
    <property type="entry name" value="Dynein heavy chain, N-terminal domain 2"/>
    <property type="match status" value="1"/>
</dbReference>
<organism evidence="24 25">
    <name type="scientific">Stylonychia lemnae</name>
    <name type="common">Ciliate</name>
    <dbReference type="NCBI Taxonomy" id="5949"/>
    <lineage>
        <taxon>Eukaryota</taxon>
        <taxon>Sar</taxon>
        <taxon>Alveolata</taxon>
        <taxon>Ciliophora</taxon>
        <taxon>Intramacronucleata</taxon>
        <taxon>Spirotrichea</taxon>
        <taxon>Stichotrichia</taxon>
        <taxon>Sporadotrichida</taxon>
        <taxon>Oxytrichidae</taxon>
        <taxon>Stylonychinae</taxon>
        <taxon>Stylonychia</taxon>
    </lineage>
</organism>
<dbReference type="PANTHER" id="PTHR45703:SF36">
    <property type="entry name" value="DYNEIN HEAVY CHAIN, CYTOPLASMIC"/>
    <property type="match status" value="1"/>
</dbReference>
<evidence type="ECO:0000256" key="10">
    <source>
        <dbReference type="ARBA" id="ARBA00023069"/>
    </source>
</evidence>
<dbReference type="InterPro" id="IPR043157">
    <property type="entry name" value="Dynein_AAA1S"/>
</dbReference>
<sequence length="5927" mass="691250">MESKYKKQHASSQEKQELRPARITLNDGLNQSLSMVPNTTDSKVRTDIIQLTEKTAILEQILGRKNQSHNSKVNLSFAGGASGGADEDQSKYYKQSTLRMEADLSRTKDGFISSGGQVSSHMEKISLVPKFGDLQITMTKRLGSKGKQDQDSRNASSLSHHNRQQLTLETPSGHQRGDSMVEHHMTFDYQNTSQQSRLLAEEDVKLPQTIKNIKLNNKFSKDRGGDGILSNIRMKSQTTRNNWHANNLSVDQSSQTQDYSENPTQRFTMPFKDLKQDKINTQISQNRQIDQNYRELSVSLNKFLKDKQNYNSVTNREQKESNRTVKNTYQFDKRQRSLTHDKEESSYIASHEVRPKSLIKIPKDIILYQISKKIGNRAQNLDEIVSVSQNQSNQRAVKSGAHQQSYLDYLEKGMLEQSTDQKDSRNTNAASQQQTTTARVTHYRSFMGSNNTRNITNLNASNIESKSILDQSTIQQNQDNQSQSFHITDLLEKTLKDDRNPNKSKQIIEYYKRSVKLNGDLDKNKEIMIKNYRLHVVTDDQDLSEKDRKLLGLTTGTSIYVSNSIVKPETFKFSTKIVHQMPGAINFDQITDYDTKRNRSVTKKCKQNLSTIEEDIQLDTFLTEFSQKYNTEDLDEIQRLENKFFSLENNNSMLIINEDLNEKDSLIGDDSYLQQVKDSHQVIMYQWNQPGKVSKLSSIMESKLEHKSQRSSPTKKYQQYGNQSPRIRDINQSMLKQNDQPQLSVYLIPESSIPAIGSQVYFDSLKLSKVNTRVKNEYDQFISQTRSITVTNSQNKKEGLQTLNYFDCKKAFNITSYQLTHLDDPLFKTDTFPPELFVNFQKWVEPLILRLRQWQSLQPDEAETFKIMADTQYFSTNGEAQSIEVQLIEFDPASSKFLVENKKLGIRTWRSRLFMKLKDDNAELIQKQREKIKRIMLETKEFLRLHRLILYELCPKYTYIQMAPQFRERIKYFLKIDAEKVNKESYEKLIIQAEALFVFAIFKSVLISQIMDPNIKKIVIDNRIRLNSGAIFQYIPQLKEKIDLQGLKQYSMRDRKIELDQNSMLLMDKKYIQLPIFLNKVTAETISKYKLFSFPFDILLLTSQGSDVFKKSDLQNLDQKVNEFPVQHKYFIQAQKIVTDYFHSMARFRWAEAIYQEVWNFVKDDFEYVTGKQILEEQVDPVLRRLFYQLKLYMQTILFDHYELALQEYLEFLMSFLMRDPESSHSLVSQSISKSRFIKLSSSRNIKDKNSSIKNDLQLIPMKRKPFVYIQAIIENKAANKYYTKMESGTKPDLEKVKNDLQSVVTSMHEALKGIERVDKLVFPLLVLEFPSLNPPDINKNEKLKIYIRSIEAVIDEGLRQSYEKMSDIDRYMFIYDKKIDEVILELKKKTFILLNEMENENNSMSKNSSLESISQLSSQSEEQLVMVNNHQSAMNQTQTQAVNAPNINLSMGPEVAFRSIDIDDGLFKEELESYKLVFWEIREEINNQYDFGLVYLDCLPFKERILKHIKSLIDHLENYAKKEFLNKLNSIQNEINSVKSKLEEKVQSIDDVILLLDYIEVIKRPDNKVDELSIKIDELKLRMIFILNIKINLKSDDYMLYLNMLNWPRTFKAWLDDRKIELQRAKDNLFYEMGNEKDMIFEKIEEFKKQIYMIKKEGLIRESEIENQSQQYTQEEFFSPTFRKRRQLAKQNNINFQSIDMMNATVLSGSLQVPNQSSDNFRLQKDSTIATFKFIAKEIKWDDYRFEPEVIDEVFDMTDQLKNEYDSIERLTAQINKRETLLGVAQTEFKELRIILDDLKPLYDLWQIASKFSKTFPKGNVTDWINELKRLSKNNFLKSAVKQMELLSFIYQALLQFKIYLPMLKAMRTKGLVLRHWRMIGNKLDFVVDPSTVTLRKLINLKLYEEDKLHVIKSICEIATKEYAVMTSLDSLDRELKALEFTLQVLKENPVQQPLTVIQVQNQTYTSNMSQIQPPTENPLIVLKLGELISLFEEYFMRVSVLKTNPFVKNFYDKMIELEKIVKHVVEILNEWQLFQKNWIYLESIFSLEEIQKYLDKESKKFQGIDAFYRSVTKSFEQTPQVYKACQREAFLIQLQRFNNECEGIISGLNQFLESKREKFPRLYFLSNEEMIEIFGKARDTRKSTNLKVQSPAFLIKLFDGIDLVTINRDGEISEIISKENEVVKLIKKVNSFDCTPEKWLFDLERGMKNSMKLNLYLAYNTFEKQKLEEWLSHWPGQCILTASQIWFGQEIFNMFTASLEIKKYEVGQDYTNPVLTSAINSPRLENTNSSYSRAALDSPKLSFKQSPKELNIQKLQRQSVFLDEVLDKKLMKQVEKVIELQEKTQLKLTVPFLQQMDDFAYKLREYISDFAEMIKVKQSKITRITTINLIAVFIYFREILDNLIEQKISKVDDFQWQMILKFSFKDIASNLVIDYENPNNGQEERMKVDTQKLEIACEVFNSQRLYGFEYIGNSSRLIVTPLTERCQRSLLIALHYFYGGAPEGPVGTGKTETTKDLAKQVAKLCFVLNCSSNFDYTSVVRFFKGVASSGSWVCFDEFNRMDPHILSIISQVIIAIQGAIKKQSPTLFIDETKVQIRPECAIFITLNPYYAGRTELPLNLKNLFRPISMVIPDSTIIAENLLFAAGFQSARILAKNIVNIQSLTERMIHQEEFQNDFGLRSIKAIVSIAEKMKLLSYDLIETDLAYIIDDKQIAKLPTKSQEVIKEFINKEPDEVSSQKARRESELITQQKGSMRKTGIEAIKEELEDDHDDVVMSESFYQSTSQKRQSQRRDGVNRKLLTGNIFEKVHGFGTDIKQIHKELLYKQLGLDPRIKKTTELELENHIIMKAVKDYNESKFSIEDNKIYGQILKDVFQDQFKQENDVSKDNNLKSCIKQTLIEMKYDVSNDIVELVYQLYELQQVKHGIIVVGKTQSGKSTIIKTLESSLNKSSSNELSLMILEKRKERLKEITKDIEELNKAKQPLRKQPTANISRGNVRSQMSMVSGGQSDSTQRRGFGAPSDTRSSRAQNILAEVYKKTKLTQKEIDYLAKDLKIQGVQTQIINPKSMEMNELFGQFEEETHSWNEGIFTKLFREYANEHHNKKKKWIILDGPIDSLWVENLNSILDDNKKMSLANGESIFMSKYMTLMLETDSLLNTTPATVSRCGLIYLQQSKLIKPKMLFNAWLRSIPNVLKEYEIEIEQQASCLLKEALQVFQSNKERSNLIYQVVDQYWLIKTFLRLMESFVHDYRGYDERLEDKTNESNLNHQRELEESNFNAKDRESHDDSNVITNVQSKVALTSQKSEVNITIMNKTQGKQETQHKPNHRNPVNRFLNDEIRSENAIKFTPVWLEAAIIFSVTWAFGSIMNDVGKNELDVAIREKLNDFKYDLQLYQKQKKKQQQQNEQNDKKGGFDTHNQLNNTAMNDSVMIKSVIDEYDGLKQWSDEFDDVSIEQPKFLSEFPIQNGQSIFESYFALDQSNWVKFNVEREVNQAIVNFHSLPDSMKKVQNIYVPTIESIKYQYLLECYIINQTSTLLVGASTTGKTSLIRDSLFHQVFQYTYQFVIDHITLSHSSQSDLVRKTMERKLELAQEKNVRFMKPTGSKKLVLYIDDIHMPSQDAYGYQSANEMIRDYFTLGGWHQSRTKKFNQVKDLTIISVLSTINSCQSVLGMQNNKQTPQVSERLLHHFAVIGIDEIKRNSLKSMFQIITSMLANQWPSEIQQFSSKVLQFVLDLYYSISEQLKPTPLKVHYHFSWRDIFRICNGLMLVESNYLKDQVSLMKLLYHECLRVYADKIAIESDYEWLNSKLKELSLKHFDMNGNLEEQNSRASSQQFIRKNTQKEKSMTSQEDLAFPISNPKDLYFSVYNLDVEGYYVEIENINRVGEAIDKMLEKYNEASDRSQINLILFNDINRILLKMVRVLSTSNGHMLVVTVKGSGITNLQKLASFSLGYQLKQLEMLPGFSLEEWRLEMKKLLLRAGQDDKPVVLSMDQFKVQLDRQYDDVECIINNNISSDIMYPQEIDNCLSYIYQQIEMEKLAKLNKNLNVINSSAMGDQFSSDPDLSQSRRMQVMNDLQASALSAIQKSPQLQCELYNYFLKRIKNNFHLLLTFSPTGEDFKKNLVKYQTFLANCTIIWTFDYNQQALEELGSQFMEFADYKELAQQNGDQIIEKKEIRKQLDKIRGRQDTMQQNSKVLHCCVQMYLNAKEMSKKFFQQSGQILYFTPSSFLGMFSNFRRLHTERKKNVMDIQKRYENGLERIRVTQIAIQEYHIELEQKIPVLQDKQKKLIMEIQEIEGRFNNVKKERDLLKREEFNIQQDCETALQIKIQCEEALNKVAPALNEAVNSIQSLSKHDLSELRAMKKPPKVIKLVLKAVCILLQVQPIRKKAKDGIHFKESFWAAAQSKEVLGNVRLPDMLIEYDRNKISQNMMVSIEEVLVDSDYTYENAYRASKAATGMFKWVKAIREYYYIFQEIEPRRDAFMLSEKQHSIKVEELQLKRKELGSLEIYLIELQEILDEKDQIIEDLKIQIQDCKIKKKRADVLLRGLSSEKQKWIVCTRMLAGKYLTVTGDVLLSSAFISLLSGYTQKYRNKLIKKWKKLLQEQGLPVSESFNFNDLFGDPMKIRDWQMNGLPQDHLSVNNAIIMEKSKNYCICIDPQYQACNWLKNQYYDNGLIITKYGDNYFRKSLEIAIELGKPVLVENIGDKVDLTLHSLLEKDIVKHGSQRLIKFCRKTFKFDKNFDLFLITNLKNPHFDVNISNFATMVNFYVTFDGLQQQLLSLVVANERSDLEEKFSENTKEAFENIRGLKEIENAILEQLQMDVSKLLGDELLIKTLNESRNTAELIAMKLKAINQTSQFMQKSRDVYSPISKRASLLYFVVADLSKINNMYQFSLAWFTNVFKKSIQMTNQLKPENKNAKSKLQNSQMSMKTSIGFTIKGNSIDDRIELLIKTFTQELYRKICSSIYEKDRMLVTYLMVLRVLEYEDYLDKTLYSYLLIGPKNPDYSEEPPTQDLKLNWLNKRNWGDLKALSQIKPFTNNNLIEYIKELPAVWNEYYKKNRFSYDELPNKDRLNLIPLLPPPIDDRFDVLPANDLVQSKFMNSFDKSDTEDDQNRPLTRNVSSVLNDEELWRVSSESDEEEQQVNKFTYKKQNLGGNLDEDDNEFLNQEEEMAQYLLDNNPSIFNQQYDGEGKKLDKVKMTKQESDMRAKKELVLKQLIELCVLKCIRPDKISESIDKFLQVVINPSYTSFSQDIAAQYTNQSSKRDITNGSQRNINTSNNSQQTKHTGKQSNSNSKVSNFIGLLKDAFDESNKSTPIFFLITHFQYLSLGKGLEKRVEEKIIKASQAGEKSRCKSQIQIMAFKCCCPEFPKQHSLNVYQSFFITTKVKSIIADDIYSGIKYIMDRLLGPNDEVFKKSKSNAVLHKNLQFCIIYFHSVLVGRKKYGTLGWNVPYEFDFSDFEISGSQLLQMMRRNVIDDETNLKMMRYLIGEINYSGKIQRSEDRIILNAILDDLFCSELAFMKEAVPQNVNKSHYGLPLLEYNADNSFGDFSEFMRSLPEFDQEEIFGFNDNIQRLNQRNMIFDILKKVNLFNTKIEPFNNPLDAQVKDQSDMVVRDMSQKLLLNLPQLFVQEMINSMYPLKYDIPLSTFIHREVFKYNNLLLVIKNSLINLVNMIDGKIHQTIQLDTLWQEILYGIVPRSWLLASYPTCSTSISDFIKNLNERLEFMRNWIEKGLIKEKESIDFEGFNNSNNGLNSYWFPGFFDQSAFLTALRQKKARLETIELEDVEIRFDVMKYMDPKNHQIDNDDVTFITGFWLEGCQWDLAAQFLVETDSQELYVPFPAIKVTTLRKSPIQRMNASTQKIIDCDFYTCPVFKTTMRLANNTYSVENEALMHIPLRTKEQANKWIKRGVALILNPSYY</sequence>
<keyword evidence="5" id="KW-0677">Repeat</keyword>
<dbReference type="GO" id="GO:0045505">
    <property type="term" value="F:dynein intermediate chain binding"/>
    <property type="evidence" value="ECO:0007669"/>
    <property type="project" value="InterPro"/>
</dbReference>
<evidence type="ECO:0000259" key="21">
    <source>
        <dbReference type="Pfam" id="PF17857"/>
    </source>
</evidence>
<comment type="subcellular location">
    <subcellularLocation>
        <location evidence="1">Cytoplasm</location>
        <location evidence="1">Cytoskeleton</location>
        <location evidence="1">Cilium axoneme</location>
    </subcellularLocation>
</comment>
<feature type="domain" description="Dynein heavy chain hydrolytic ATP-binding dynein motor region" evidence="17">
    <location>
        <begin position="2835"/>
        <end position="2939"/>
    </location>
</feature>
<keyword evidence="8" id="KW-0243">Dynein</keyword>
<dbReference type="Gene3D" id="1.10.8.1220">
    <property type="match status" value="1"/>
</dbReference>
<evidence type="ECO:0000259" key="16">
    <source>
        <dbReference type="Pfam" id="PF08393"/>
    </source>
</evidence>
<dbReference type="InterPro" id="IPR041228">
    <property type="entry name" value="Dynein_C"/>
</dbReference>
<dbReference type="Gene3D" id="3.10.490.20">
    <property type="match status" value="1"/>
</dbReference>
<keyword evidence="25" id="KW-1185">Reference proteome</keyword>
<dbReference type="Pfam" id="PF12774">
    <property type="entry name" value="AAA_6"/>
    <property type="match status" value="2"/>
</dbReference>
<dbReference type="InterPro" id="IPR041589">
    <property type="entry name" value="DNAH3_AAA_lid_1"/>
</dbReference>
<dbReference type="Proteomes" id="UP000039865">
    <property type="component" value="Unassembled WGS sequence"/>
</dbReference>
<dbReference type="PANTHER" id="PTHR45703">
    <property type="entry name" value="DYNEIN HEAVY CHAIN"/>
    <property type="match status" value="1"/>
</dbReference>
<dbReference type="Gene3D" id="3.40.50.300">
    <property type="entry name" value="P-loop containing nucleotide triphosphate hydrolases"/>
    <property type="match status" value="5"/>
</dbReference>
<feature type="compositionally biased region" description="Low complexity" evidence="15">
    <location>
        <begin position="429"/>
        <end position="438"/>
    </location>
</feature>
<evidence type="ECO:0000313" key="24">
    <source>
        <dbReference type="EMBL" id="CDW77756.1"/>
    </source>
</evidence>
<dbReference type="InterPro" id="IPR026983">
    <property type="entry name" value="DHC"/>
</dbReference>
<dbReference type="InterPro" id="IPR042222">
    <property type="entry name" value="Dynein_2_N"/>
</dbReference>
<feature type="region of interest" description="Disordered" evidence="15">
    <location>
        <begin position="2980"/>
        <end position="3027"/>
    </location>
</feature>
<feature type="domain" description="Dynein heavy chain hydrolytic ATP-binding dynein motor region" evidence="17">
    <location>
        <begin position="2468"/>
        <end position="2762"/>
    </location>
</feature>
<feature type="domain" description="Dynein heavy chain AAA module D4" evidence="19">
    <location>
        <begin position="3906"/>
        <end position="4047"/>
    </location>
</feature>
<dbReference type="EMBL" id="CCKQ01006444">
    <property type="protein sequence ID" value="CDW77756.1"/>
    <property type="molecule type" value="Genomic_DNA"/>
</dbReference>
<dbReference type="Pfam" id="PF18198">
    <property type="entry name" value="AAA_lid_11"/>
    <property type="match status" value="1"/>
</dbReference>
<dbReference type="InterPro" id="IPR041658">
    <property type="entry name" value="AAA_lid_11"/>
</dbReference>
<feature type="compositionally biased region" description="Basic and acidic residues" evidence="15">
    <location>
        <begin position="416"/>
        <end position="425"/>
    </location>
</feature>
<dbReference type="Gene3D" id="1.20.1270.280">
    <property type="match status" value="1"/>
</dbReference>
<evidence type="ECO:0000256" key="15">
    <source>
        <dbReference type="SAM" id="MobiDB-lite"/>
    </source>
</evidence>
<dbReference type="InterPro" id="IPR043160">
    <property type="entry name" value="Dynein_C_barrel"/>
</dbReference>
<feature type="compositionally biased region" description="Polar residues" evidence="15">
    <location>
        <begin position="153"/>
        <end position="173"/>
    </location>
</feature>
<evidence type="ECO:0000256" key="11">
    <source>
        <dbReference type="ARBA" id="ARBA00023175"/>
    </source>
</evidence>
<dbReference type="Pfam" id="PF12777">
    <property type="entry name" value="MT"/>
    <property type="match status" value="1"/>
</dbReference>
<dbReference type="Pfam" id="PF18199">
    <property type="entry name" value="Dynein_C"/>
    <property type="match status" value="1"/>
</dbReference>
<dbReference type="Gene3D" id="1.10.8.720">
    <property type="entry name" value="Region D6 of dynein motor"/>
    <property type="match status" value="1"/>
</dbReference>
<feature type="region of interest" description="Disordered" evidence="15">
    <location>
        <begin position="416"/>
        <end position="439"/>
    </location>
</feature>
<evidence type="ECO:0000259" key="20">
    <source>
        <dbReference type="Pfam" id="PF12781"/>
    </source>
</evidence>
<dbReference type="InParanoid" id="A0A078A7A0"/>
<feature type="domain" description="Dynein heavy chain coiled coil stalk" evidence="18">
    <location>
        <begin position="4255"/>
        <end position="4601"/>
    </location>
</feature>
<evidence type="ECO:0000256" key="5">
    <source>
        <dbReference type="ARBA" id="ARBA00022737"/>
    </source>
</evidence>
<feature type="domain" description="Dynein heavy chain linker" evidence="16">
    <location>
        <begin position="1795"/>
        <end position="2217"/>
    </location>
</feature>
<keyword evidence="12" id="KW-0206">Cytoskeleton</keyword>
<dbReference type="GO" id="GO:0005524">
    <property type="term" value="F:ATP binding"/>
    <property type="evidence" value="ECO:0007669"/>
    <property type="project" value="UniProtKB-KW"/>
</dbReference>
<evidence type="ECO:0000256" key="13">
    <source>
        <dbReference type="ARBA" id="ARBA00023273"/>
    </source>
</evidence>
<evidence type="ECO:0000259" key="17">
    <source>
        <dbReference type="Pfam" id="PF12774"/>
    </source>
</evidence>
<dbReference type="Pfam" id="PF08393">
    <property type="entry name" value="DHC_N2"/>
    <property type="match status" value="1"/>
</dbReference>
<dbReference type="InterPro" id="IPR042219">
    <property type="entry name" value="AAA_lid_11_sf"/>
</dbReference>
<dbReference type="Pfam" id="PF12781">
    <property type="entry name" value="AAA_9"/>
    <property type="match status" value="1"/>
</dbReference>
<dbReference type="GO" id="GO:0030286">
    <property type="term" value="C:dynein complex"/>
    <property type="evidence" value="ECO:0007669"/>
    <property type="project" value="UniProtKB-KW"/>
</dbReference>
<protein>
    <submittedName>
        <fullName evidence="24">Dynein heavy chain axonemal</fullName>
    </submittedName>
</protein>
<feature type="coiled-coil region" evidence="14">
    <location>
        <begin position="4513"/>
        <end position="4540"/>
    </location>
</feature>
<feature type="region of interest" description="Disordered" evidence="15">
    <location>
        <begin position="5266"/>
        <end position="5298"/>
    </location>
</feature>
<feature type="region of interest" description="Disordered" evidence="15">
    <location>
        <begin position="3263"/>
        <end position="3288"/>
    </location>
</feature>
<evidence type="ECO:0000259" key="23">
    <source>
        <dbReference type="Pfam" id="PF18199"/>
    </source>
</evidence>
<dbReference type="Gene3D" id="1.20.920.30">
    <property type="match status" value="1"/>
</dbReference>
<feature type="domain" description="Dynein heavy chain 3 AAA+ lid" evidence="21">
    <location>
        <begin position="3733"/>
        <end position="3820"/>
    </location>
</feature>
<evidence type="ECO:0000259" key="22">
    <source>
        <dbReference type="Pfam" id="PF18198"/>
    </source>
</evidence>
<proteinExistence type="inferred from homology"/>
<dbReference type="Gene3D" id="1.10.8.710">
    <property type="match status" value="1"/>
</dbReference>
<evidence type="ECO:0000256" key="2">
    <source>
        <dbReference type="ARBA" id="ARBA00008887"/>
    </source>
</evidence>
<dbReference type="InterPro" id="IPR024743">
    <property type="entry name" value="Dynein_HC_stalk"/>
</dbReference>
<feature type="region of interest" description="Disordered" evidence="15">
    <location>
        <begin position="3400"/>
        <end position="3421"/>
    </location>
</feature>
<keyword evidence="10" id="KW-0969">Cilium</keyword>
<dbReference type="Gene3D" id="3.20.180.20">
    <property type="entry name" value="Dynein heavy chain, N-terminal domain 2"/>
    <property type="match status" value="1"/>
</dbReference>
<evidence type="ECO:0000256" key="12">
    <source>
        <dbReference type="ARBA" id="ARBA00023212"/>
    </source>
</evidence>
<feature type="domain" description="Dynein heavy chain C-terminal" evidence="23">
    <location>
        <begin position="5613"/>
        <end position="5922"/>
    </location>
</feature>
<keyword evidence="9 14" id="KW-0175">Coiled coil</keyword>
<dbReference type="FunFam" id="3.40.50.300:FF:000063">
    <property type="entry name" value="dynein heavy chain 6, axonemal"/>
    <property type="match status" value="1"/>
</dbReference>
<keyword evidence="3" id="KW-0963">Cytoplasm</keyword>
<accession>A0A078A7A0</accession>
<feature type="compositionally biased region" description="Polar residues" evidence="15">
    <location>
        <begin position="2990"/>
        <end position="3013"/>
    </location>
</feature>
<dbReference type="GO" id="GO:0005874">
    <property type="term" value="C:microtubule"/>
    <property type="evidence" value="ECO:0007669"/>
    <property type="project" value="UniProtKB-KW"/>
</dbReference>
<evidence type="ECO:0000256" key="1">
    <source>
        <dbReference type="ARBA" id="ARBA00004430"/>
    </source>
</evidence>
<dbReference type="SUPFAM" id="SSF52540">
    <property type="entry name" value="P-loop containing nucleoside triphosphate hydrolases"/>
    <property type="match status" value="3"/>
</dbReference>
<dbReference type="OrthoDB" id="5593012at2759"/>
<dbReference type="InterPro" id="IPR013602">
    <property type="entry name" value="Dynein_heavy_linker"/>
</dbReference>